<keyword evidence="2" id="KW-0812">Transmembrane</keyword>
<feature type="transmembrane region" description="Helical" evidence="2">
    <location>
        <begin position="7"/>
        <end position="25"/>
    </location>
</feature>
<feature type="compositionally biased region" description="Polar residues" evidence="1">
    <location>
        <begin position="70"/>
        <end position="81"/>
    </location>
</feature>
<evidence type="ECO:0008006" key="5">
    <source>
        <dbReference type="Google" id="ProtNLM"/>
    </source>
</evidence>
<keyword evidence="4" id="KW-1185">Reference proteome</keyword>
<feature type="compositionally biased region" description="Polar residues" evidence="1">
    <location>
        <begin position="47"/>
        <end position="60"/>
    </location>
</feature>
<reference evidence="3 4" key="1">
    <citation type="submission" date="2020-07" db="EMBL/GenBank/DDBJ databases">
        <title>A new beta-1,3-glucan-decomposing anaerobic bacterium isolated from anoxic soil subjected to biological soil disinfestation.</title>
        <authorList>
            <person name="Ueki A."/>
            <person name="Tonouchi A."/>
        </authorList>
    </citation>
    <scope>NUCLEOTIDE SEQUENCE [LARGE SCALE GENOMIC DNA]</scope>
    <source>
        <strain evidence="3 4">TW1</strain>
    </source>
</reference>
<dbReference type="AlphaFoldDB" id="A0A6V8SJC8"/>
<organism evidence="3 4">
    <name type="scientific">Clostridium fungisolvens</name>
    <dbReference type="NCBI Taxonomy" id="1604897"/>
    <lineage>
        <taxon>Bacteria</taxon>
        <taxon>Bacillati</taxon>
        <taxon>Bacillota</taxon>
        <taxon>Clostridia</taxon>
        <taxon>Eubacteriales</taxon>
        <taxon>Clostridiaceae</taxon>
        <taxon>Clostridium</taxon>
    </lineage>
</organism>
<evidence type="ECO:0000256" key="1">
    <source>
        <dbReference type="SAM" id="MobiDB-lite"/>
    </source>
</evidence>
<name>A0A6V8SJC8_9CLOT</name>
<proteinExistence type="predicted"/>
<dbReference type="EMBL" id="BLZR01000001">
    <property type="protein sequence ID" value="GFP77329.1"/>
    <property type="molecule type" value="Genomic_DNA"/>
</dbReference>
<keyword evidence="2" id="KW-1133">Transmembrane helix</keyword>
<sequence>MDKKQKKYSCIVIFITFISVEVMVINNKYNYEKLQVSSKQNLTIKQSNISKEKQQTQNNETNKKLEDKLNSQNKSKINTNIDSSAKSDVDVSKQNISSNNSELENNYNGYVSQEDSYDSSIFEEEAVPTVSIFKIDKNTILNKISLADKAKLIYLSRKLSIADYDYIQEDMKSSNEIEASKDIFTILKKKLSYNDYEKVKNILSPYIDVEYIEKSIGD</sequence>
<keyword evidence="2" id="KW-0472">Membrane</keyword>
<protein>
    <recommendedName>
        <fullName evidence="5">DUF4476 domain-containing protein</fullName>
    </recommendedName>
</protein>
<gene>
    <name evidence="3" type="ORF">bsdtw1_03456</name>
</gene>
<feature type="region of interest" description="Disordered" evidence="1">
    <location>
        <begin position="47"/>
        <end position="107"/>
    </location>
</feature>
<evidence type="ECO:0000313" key="3">
    <source>
        <dbReference type="EMBL" id="GFP77329.1"/>
    </source>
</evidence>
<feature type="compositionally biased region" description="Low complexity" evidence="1">
    <location>
        <begin position="92"/>
        <end position="107"/>
    </location>
</feature>
<comment type="caution">
    <text evidence="3">The sequence shown here is derived from an EMBL/GenBank/DDBJ whole genome shotgun (WGS) entry which is preliminary data.</text>
</comment>
<evidence type="ECO:0000256" key="2">
    <source>
        <dbReference type="SAM" id="Phobius"/>
    </source>
</evidence>
<evidence type="ECO:0000313" key="4">
    <source>
        <dbReference type="Proteomes" id="UP000580568"/>
    </source>
</evidence>
<dbReference type="Proteomes" id="UP000580568">
    <property type="component" value="Unassembled WGS sequence"/>
</dbReference>
<dbReference type="RefSeq" id="WP_183278710.1">
    <property type="nucleotide sequence ID" value="NZ_BLZR01000001.1"/>
</dbReference>
<accession>A0A6V8SJC8</accession>